<feature type="region of interest" description="Disordered" evidence="1">
    <location>
        <begin position="126"/>
        <end position="180"/>
    </location>
</feature>
<name>A0A1Y1VFN4_9FUNG</name>
<accession>A0A1Y1VFN4</accession>
<comment type="caution">
    <text evidence="3">The sequence shown here is derived from an EMBL/GenBank/DDBJ whole genome shotgun (WGS) entry which is preliminary data.</text>
</comment>
<gene>
    <name evidence="3" type="ORF">BCR36DRAFT_581932</name>
</gene>
<dbReference type="AlphaFoldDB" id="A0A1Y1VFN4"/>
<keyword evidence="2" id="KW-0812">Transmembrane</keyword>
<proteinExistence type="predicted"/>
<dbReference type="EMBL" id="MCFH01000011">
    <property type="protein sequence ID" value="ORX54303.1"/>
    <property type="molecule type" value="Genomic_DNA"/>
</dbReference>
<dbReference type="Proteomes" id="UP000193719">
    <property type="component" value="Unassembled WGS sequence"/>
</dbReference>
<reference evidence="3 4" key="1">
    <citation type="submission" date="2016-08" db="EMBL/GenBank/DDBJ databases">
        <title>Genomes of anaerobic fungi encode conserved fungal cellulosomes for biomass hydrolysis.</title>
        <authorList>
            <consortium name="DOE Joint Genome Institute"/>
            <person name="Haitjema C.H."/>
            <person name="Gilmore S.P."/>
            <person name="Henske J.K."/>
            <person name="Solomon K.V."/>
            <person name="De Groot R."/>
            <person name="Kuo A."/>
            <person name="Mondo S.J."/>
            <person name="Salamov A.A."/>
            <person name="Labutti K."/>
            <person name="Zhao Z."/>
            <person name="Chiniquy J."/>
            <person name="Barry K."/>
            <person name="Brewer H.M."/>
            <person name="Purvine S.O."/>
            <person name="Wright A.T."/>
            <person name="Boxma B."/>
            <person name="Van Alen T."/>
            <person name="Hackstein J.H."/>
            <person name="Baker S.E."/>
            <person name="Grigoriev I.V."/>
            <person name="O'Malley M.A."/>
        </authorList>
    </citation>
    <scope>NUCLEOTIDE SEQUENCE [LARGE SCALE GENOMIC DNA]</scope>
    <source>
        <strain evidence="4">finn</strain>
    </source>
</reference>
<evidence type="ECO:0000256" key="1">
    <source>
        <dbReference type="SAM" id="MobiDB-lite"/>
    </source>
</evidence>
<feature type="transmembrane region" description="Helical" evidence="2">
    <location>
        <begin position="45"/>
        <end position="69"/>
    </location>
</feature>
<keyword evidence="2" id="KW-1133">Transmembrane helix</keyword>
<organism evidence="3 4">
    <name type="scientific">Piromyces finnis</name>
    <dbReference type="NCBI Taxonomy" id="1754191"/>
    <lineage>
        <taxon>Eukaryota</taxon>
        <taxon>Fungi</taxon>
        <taxon>Fungi incertae sedis</taxon>
        <taxon>Chytridiomycota</taxon>
        <taxon>Chytridiomycota incertae sedis</taxon>
        <taxon>Neocallimastigomycetes</taxon>
        <taxon>Neocallimastigales</taxon>
        <taxon>Neocallimastigaceae</taxon>
        <taxon>Piromyces</taxon>
    </lineage>
</organism>
<reference evidence="3 4" key="2">
    <citation type="submission" date="2016-08" db="EMBL/GenBank/DDBJ databases">
        <title>Pervasive Adenine N6-methylation of Active Genes in Fungi.</title>
        <authorList>
            <consortium name="DOE Joint Genome Institute"/>
            <person name="Mondo S.J."/>
            <person name="Dannebaum R.O."/>
            <person name="Kuo R.C."/>
            <person name="Labutti K."/>
            <person name="Haridas S."/>
            <person name="Kuo A."/>
            <person name="Salamov A."/>
            <person name="Ahrendt S.R."/>
            <person name="Lipzen A."/>
            <person name="Sullivan W."/>
            <person name="Andreopoulos W.B."/>
            <person name="Clum A."/>
            <person name="Lindquist E."/>
            <person name="Daum C."/>
            <person name="Ramamoorthy G.K."/>
            <person name="Gryganskyi A."/>
            <person name="Culley D."/>
            <person name="Magnuson J.K."/>
            <person name="James T.Y."/>
            <person name="O'Malley M.A."/>
            <person name="Stajich J.E."/>
            <person name="Spatafora J.W."/>
            <person name="Visel A."/>
            <person name="Grigoriev I.V."/>
        </authorList>
    </citation>
    <scope>NUCLEOTIDE SEQUENCE [LARGE SCALE GENOMIC DNA]</scope>
    <source>
        <strain evidence="4">finn</strain>
    </source>
</reference>
<evidence type="ECO:0000313" key="3">
    <source>
        <dbReference type="EMBL" id="ORX54303.1"/>
    </source>
</evidence>
<sequence length="259" mass="29476">MAVKNRKNSSAVNESKNENVIGKTKKQMKIIENEVNSTSFSTNKYGALLGLVILFLGIIYAIIMGNYIYKRHTGKADNALQRNSQFSGNGIDMNNLRNPIPVDKKDDFEFSKEDVERLNEVYVDMNGNAQVPPKNINDEINNENEKDEVKKSTDNDELKQRQKRSVTMESGNSPDETGEMSDYLRNLLTRGPSANFVDLLRNKIVIINSLDNDDSSQPTKLSSTHIRHRRSINQFMYASGSKYRNICYNVNTVETELCY</sequence>
<protein>
    <submittedName>
        <fullName evidence="3">Uncharacterized protein</fullName>
    </submittedName>
</protein>
<feature type="compositionally biased region" description="Basic and acidic residues" evidence="1">
    <location>
        <begin position="143"/>
        <end position="160"/>
    </location>
</feature>
<evidence type="ECO:0000313" key="4">
    <source>
        <dbReference type="Proteomes" id="UP000193719"/>
    </source>
</evidence>
<keyword evidence="2" id="KW-0472">Membrane</keyword>
<evidence type="ECO:0000256" key="2">
    <source>
        <dbReference type="SAM" id="Phobius"/>
    </source>
</evidence>
<feature type="compositionally biased region" description="Polar residues" evidence="1">
    <location>
        <begin position="165"/>
        <end position="175"/>
    </location>
</feature>
<dbReference type="OrthoDB" id="2151964at2759"/>
<keyword evidence="4" id="KW-1185">Reference proteome</keyword>